<comment type="caution">
    <text evidence="1">The sequence shown here is derived from an EMBL/GenBank/DDBJ whole genome shotgun (WGS) entry which is preliminary data.</text>
</comment>
<name>A0ACB5U0H2_CANBO</name>
<dbReference type="Proteomes" id="UP001165101">
    <property type="component" value="Unassembled WGS sequence"/>
</dbReference>
<dbReference type="EMBL" id="BSXV01003621">
    <property type="protein sequence ID" value="GME98693.1"/>
    <property type="molecule type" value="Genomic_DNA"/>
</dbReference>
<organism evidence="1 2">
    <name type="scientific">Candida boidinii</name>
    <name type="common">Yeast</name>
    <dbReference type="NCBI Taxonomy" id="5477"/>
    <lineage>
        <taxon>Eukaryota</taxon>
        <taxon>Fungi</taxon>
        <taxon>Dikarya</taxon>
        <taxon>Ascomycota</taxon>
        <taxon>Saccharomycotina</taxon>
        <taxon>Pichiomycetes</taxon>
        <taxon>Pichiales</taxon>
        <taxon>Pichiaceae</taxon>
        <taxon>Ogataea</taxon>
        <taxon>Ogataea/Candida clade</taxon>
    </lineage>
</organism>
<protein>
    <submittedName>
        <fullName evidence="1">Unnamed protein product</fullName>
    </submittedName>
</protein>
<evidence type="ECO:0000313" key="1">
    <source>
        <dbReference type="EMBL" id="GME98693.1"/>
    </source>
</evidence>
<sequence length="130" mass="15891">MPKNACQEALKVFLQNGLINADLDHMAECGEMLNKYAKKDEIRAARRCDSSISDYINRRIDFLEDKKSLDTFMKDMKREQTEDTRNDLLREEERNKRKEYYRQRQYQRSNSNRRRRNNQNRRQNRRPKQG</sequence>
<reference evidence="1" key="1">
    <citation type="submission" date="2023-04" db="EMBL/GenBank/DDBJ databases">
        <title>Candida boidinii NBRC 1967.</title>
        <authorList>
            <person name="Ichikawa N."/>
            <person name="Sato H."/>
            <person name="Tonouchi N."/>
        </authorList>
    </citation>
    <scope>NUCLEOTIDE SEQUENCE</scope>
    <source>
        <strain evidence="1">NBRC 1967</strain>
    </source>
</reference>
<gene>
    <name evidence="1" type="ORF">Cboi01_000503600</name>
</gene>
<keyword evidence="2" id="KW-1185">Reference proteome</keyword>
<proteinExistence type="predicted"/>
<accession>A0ACB5U0H2</accession>
<evidence type="ECO:0000313" key="2">
    <source>
        <dbReference type="Proteomes" id="UP001165101"/>
    </source>
</evidence>